<dbReference type="EMBL" id="LN899825">
    <property type="protein sequence ID" value="CUV35059.1"/>
    <property type="molecule type" value="Genomic_DNA"/>
</dbReference>
<dbReference type="AlphaFoldDB" id="A0A0S4VX24"/>
<dbReference type="EMBL" id="LN899822">
    <property type="protein sequence ID" value="CUV59138.1"/>
    <property type="molecule type" value="Genomic_DNA"/>
</dbReference>
<evidence type="ECO:0000313" key="4">
    <source>
        <dbReference type="EMBL" id="CUV59138.1"/>
    </source>
</evidence>
<proteinExistence type="predicted"/>
<name>A0A0S4VX24_RALSL</name>
<reference evidence="3" key="1">
    <citation type="submission" date="2015-10" db="EMBL/GenBank/DDBJ databases">
        <authorList>
            <person name="Gilbert D.G."/>
        </authorList>
    </citation>
    <scope>NUCLEOTIDE SEQUENCE</scope>
    <source>
        <strain evidence="3">Phyl III-seqv23</strain>
    </source>
</reference>
<evidence type="ECO:0000313" key="3">
    <source>
        <dbReference type="EMBL" id="CUV38501.1"/>
    </source>
</evidence>
<evidence type="ECO:0000313" key="2">
    <source>
        <dbReference type="EMBL" id="CUV35059.1"/>
    </source>
</evidence>
<protein>
    <submittedName>
        <fullName evidence="3">Uncharacterized protein</fullName>
    </submittedName>
</protein>
<organism evidence="3">
    <name type="scientific">Ralstonia solanacearum</name>
    <name type="common">Pseudomonas solanacearum</name>
    <dbReference type="NCBI Taxonomy" id="305"/>
    <lineage>
        <taxon>Bacteria</taxon>
        <taxon>Pseudomonadati</taxon>
        <taxon>Pseudomonadota</taxon>
        <taxon>Betaproteobacteria</taxon>
        <taxon>Burkholderiales</taxon>
        <taxon>Burkholderiaceae</taxon>
        <taxon>Ralstonia</taxon>
        <taxon>Ralstonia solanacearum species complex</taxon>
    </lineage>
</organism>
<dbReference type="EMBL" id="LN899826">
    <property type="protein sequence ID" value="CUV38501.1"/>
    <property type="molecule type" value="Genomic_DNA"/>
</dbReference>
<dbReference type="EMBL" id="LN899823">
    <property type="protein sequence ID" value="CUV22903.1"/>
    <property type="molecule type" value="Genomic_DNA"/>
</dbReference>
<sequence>METGVDQAINKAPREDNSSQALQLRCRCGRCSICHFTKCESAPWTEPRDTDDTYVNLVTPRLP</sequence>
<gene>
    <name evidence="4" type="ORF">RD1301_v1_270028</name>
    <name evidence="1" type="ORF">RUN1744_v1_280002</name>
    <name evidence="2" type="ORF">TD1301_v1_1200028</name>
    <name evidence="3" type="ORF">TF3108_v1_130028</name>
</gene>
<evidence type="ECO:0000313" key="1">
    <source>
        <dbReference type="EMBL" id="CUV22903.1"/>
    </source>
</evidence>
<accession>A0A0S4VX24</accession>